<sequence length="29" mass="3546">MERTINWLSSNWVYFSSYLHGISQQIDNR</sequence>
<evidence type="ECO:0000313" key="1">
    <source>
        <dbReference type="EMBL" id="CAG7785091.1"/>
    </source>
</evidence>
<comment type="caution">
    <text evidence="1">The sequence shown here is derived from an EMBL/GenBank/DDBJ whole genome shotgun (WGS) entry which is preliminary data.</text>
</comment>
<evidence type="ECO:0000313" key="2">
    <source>
        <dbReference type="Proteomes" id="UP000708208"/>
    </source>
</evidence>
<gene>
    <name evidence="1" type="ORF">AFUS01_LOCUS23738</name>
</gene>
<accession>A0A8J2KFL1</accession>
<protein>
    <submittedName>
        <fullName evidence="1">Uncharacterized protein</fullName>
    </submittedName>
</protein>
<name>A0A8J2KFL1_9HEXA</name>
<organism evidence="1 2">
    <name type="scientific">Allacma fusca</name>
    <dbReference type="NCBI Taxonomy" id="39272"/>
    <lineage>
        <taxon>Eukaryota</taxon>
        <taxon>Metazoa</taxon>
        <taxon>Ecdysozoa</taxon>
        <taxon>Arthropoda</taxon>
        <taxon>Hexapoda</taxon>
        <taxon>Collembola</taxon>
        <taxon>Symphypleona</taxon>
        <taxon>Sminthuridae</taxon>
        <taxon>Allacma</taxon>
    </lineage>
</organism>
<feature type="non-terminal residue" evidence="1">
    <location>
        <position position="1"/>
    </location>
</feature>
<keyword evidence="2" id="KW-1185">Reference proteome</keyword>
<dbReference type="AlphaFoldDB" id="A0A8J2KFL1"/>
<dbReference type="EMBL" id="CAJVCH010288720">
    <property type="protein sequence ID" value="CAG7785091.1"/>
    <property type="molecule type" value="Genomic_DNA"/>
</dbReference>
<proteinExistence type="predicted"/>
<dbReference type="Proteomes" id="UP000708208">
    <property type="component" value="Unassembled WGS sequence"/>
</dbReference>
<reference evidence="1" key="1">
    <citation type="submission" date="2021-06" db="EMBL/GenBank/DDBJ databases">
        <authorList>
            <person name="Hodson N. C."/>
            <person name="Mongue J. A."/>
            <person name="Jaron S. K."/>
        </authorList>
    </citation>
    <scope>NUCLEOTIDE SEQUENCE</scope>
</reference>